<name>A0A2R5EWW5_9BACL</name>
<comment type="caution">
    <text evidence="1">The sequence shown here is derived from an EMBL/GenBank/DDBJ whole genome shotgun (WGS) entry which is preliminary data.</text>
</comment>
<evidence type="ECO:0000313" key="1">
    <source>
        <dbReference type="EMBL" id="GBG08303.1"/>
    </source>
</evidence>
<dbReference type="Proteomes" id="UP000245202">
    <property type="component" value="Unassembled WGS sequence"/>
</dbReference>
<protein>
    <submittedName>
        <fullName evidence="1">Uncharacterized protein</fullName>
    </submittedName>
</protein>
<evidence type="ECO:0000313" key="2">
    <source>
        <dbReference type="Proteomes" id="UP000245202"/>
    </source>
</evidence>
<accession>A0A2R5EWW5</accession>
<dbReference type="EMBL" id="BDQX01000163">
    <property type="protein sequence ID" value="GBG08303.1"/>
    <property type="molecule type" value="Genomic_DNA"/>
</dbReference>
<gene>
    <name evidence="1" type="ORF">PAT3040_02882</name>
</gene>
<keyword evidence="2" id="KW-1185">Reference proteome</keyword>
<organism evidence="1 2">
    <name type="scientific">Paenibacillus agaridevorans</name>
    <dbReference type="NCBI Taxonomy" id="171404"/>
    <lineage>
        <taxon>Bacteria</taxon>
        <taxon>Bacillati</taxon>
        <taxon>Bacillota</taxon>
        <taxon>Bacilli</taxon>
        <taxon>Bacillales</taxon>
        <taxon>Paenibacillaceae</taxon>
        <taxon>Paenibacillus</taxon>
    </lineage>
</organism>
<sequence>MAAAVRSNSKIANYEIITNNLVSDPDSTYTVNPFSLNEDSEKVVNGLKAIDPDAIITPFPFWVDKPFFRYLHGESV</sequence>
<reference evidence="1 2" key="1">
    <citation type="submission" date="2017-08" db="EMBL/GenBank/DDBJ databases">
        <title>Substantial Increase in Enzyme Production by Combined Drug-Resistance Mutations in Paenibacillus agaridevorans.</title>
        <authorList>
            <person name="Tanaka Y."/>
            <person name="Funane K."/>
            <person name="Hosaka T."/>
            <person name="Shiwa Y."/>
            <person name="Fujita N."/>
            <person name="Miyazaki T."/>
            <person name="Yoshikawa H."/>
            <person name="Murakami K."/>
            <person name="Kasahara K."/>
            <person name="Inaoka T."/>
            <person name="Hiraga Y."/>
            <person name="Ochi K."/>
        </authorList>
    </citation>
    <scope>NUCLEOTIDE SEQUENCE [LARGE SCALE GENOMIC DNA]</scope>
    <source>
        <strain evidence="1 2">T-3040</strain>
    </source>
</reference>
<dbReference type="AlphaFoldDB" id="A0A2R5EWW5"/>
<proteinExistence type="predicted"/>